<evidence type="ECO:0000313" key="2">
    <source>
        <dbReference type="EMBL" id="MFC5297508.1"/>
    </source>
</evidence>
<dbReference type="Pfam" id="PF03848">
    <property type="entry name" value="TehB"/>
    <property type="match status" value="1"/>
</dbReference>
<dbReference type="GO" id="GO:0032259">
    <property type="term" value="P:methylation"/>
    <property type="evidence" value="ECO:0007669"/>
    <property type="project" value="UniProtKB-KW"/>
</dbReference>
<keyword evidence="2" id="KW-0489">Methyltransferase</keyword>
<evidence type="ECO:0000313" key="3">
    <source>
        <dbReference type="Proteomes" id="UP001595937"/>
    </source>
</evidence>
<dbReference type="RefSeq" id="WP_343925090.1">
    <property type="nucleotide sequence ID" value="NZ_BAAAIR010000044.1"/>
</dbReference>
<reference evidence="3" key="1">
    <citation type="journal article" date="2019" name="Int. J. Syst. Evol. Microbiol.">
        <title>The Global Catalogue of Microorganisms (GCM) 10K type strain sequencing project: providing services to taxonomists for standard genome sequencing and annotation.</title>
        <authorList>
            <consortium name="The Broad Institute Genomics Platform"/>
            <consortium name="The Broad Institute Genome Sequencing Center for Infectious Disease"/>
            <person name="Wu L."/>
            <person name="Ma J."/>
        </authorList>
    </citation>
    <scope>NUCLEOTIDE SEQUENCE [LARGE SCALE GENOMIC DNA]</scope>
    <source>
        <strain evidence="3">CGMCC 1.16455</strain>
    </source>
</reference>
<accession>A0ABW0FFK3</accession>
<organism evidence="2 3">
    <name type="scientific">Brachybacterium tyrofermentans</name>
    <dbReference type="NCBI Taxonomy" id="47848"/>
    <lineage>
        <taxon>Bacteria</taxon>
        <taxon>Bacillati</taxon>
        <taxon>Actinomycetota</taxon>
        <taxon>Actinomycetes</taxon>
        <taxon>Micrococcales</taxon>
        <taxon>Dermabacteraceae</taxon>
        <taxon>Brachybacterium</taxon>
    </lineage>
</organism>
<comment type="caution">
    <text evidence="2">The sequence shown here is derived from an EMBL/GenBank/DDBJ whole genome shotgun (WGS) entry which is preliminary data.</text>
</comment>
<keyword evidence="2" id="KW-0808">Transferase</keyword>
<dbReference type="SUPFAM" id="SSF53335">
    <property type="entry name" value="S-adenosyl-L-methionine-dependent methyltransferases"/>
    <property type="match status" value="1"/>
</dbReference>
<gene>
    <name evidence="2" type="ORF">ACFPK8_08290</name>
</gene>
<name>A0ABW0FFK3_9MICO</name>
<dbReference type="GO" id="GO:0008168">
    <property type="term" value="F:methyltransferase activity"/>
    <property type="evidence" value="ECO:0007669"/>
    <property type="project" value="UniProtKB-KW"/>
</dbReference>
<dbReference type="EMBL" id="JBHSLN010000021">
    <property type="protein sequence ID" value="MFC5297508.1"/>
    <property type="molecule type" value="Genomic_DNA"/>
</dbReference>
<dbReference type="InterPro" id="IPR029063">
    <property type="entry name" value="SAM-dependent_MTases_sf"/>
</dbReference>
<sequence length="202" mass="21877">MDAYRNEADRHAHLFRVGSHPAGFALIRRGEPTMVAECSRTDGPATAVELGCGIGVEARFLAESGFTVHTVDGDASVERPMAALSAQLPIHHTSVDLAQLRELPPADLLLSCATLPFVPQPAFGALWSRMRAALRPCGILAVDLFGDRDGWAGTVGTYLSHGDVEGLLDGLEILELTEDERDGRSFSGPKHWHTFRVIARRP</sequence>
<keyword evidence="3" id="KW-1185">Reference proteome</keyword>
<dbReference type="Gene3D" id="3.40.50.150">
    <property type="entry name" value="Vaccinia Virus protein VP39"/>
    <property type="match status" value="1"/>
</dbReference>
<dbReference type="CDD" id="cd02440">
    <property type="entry name" value="AdoMet_MTases"/>
    <property type="match status" value="1"/>
</dbReference>
<dbReference type="InterPro" id="IPR015985">
    <property type="entry name" value="TehB-like_dom"/>
</dbReference>
<evidence type="ECO:0000259" key="1">
    <source>
        <dbReference type="Pfam" id="PF03848"/>
    </source>
</evidence>
<dbReference type="GeneID" id="303298139"/>
<feature type="domain" description="Tellurite resistance methyltransferase TehB-like" evidence="1">
    <location>
        <begin position="35"/>
        <end position="138"/>
    </location>
</feature>
<protein>
    <submittedName>
        <fullName evidence="2">Methyltransferase</fullName>
    </submittedName>
</protein>
<proteinExistence type="predicted"/>
<dbReference type="Proteomes" id="UP001595937">
    <property type="component" value="Unassembled WGS sequence"/>
</dbReference>